<evidence type="ECO:0000313" key="4">
    <source>
        <dbReference type="Proteomes" id="UP000585474"/>
    </source>
</evidence>
<dbReference type="Gene3D" id="3.30.420.10">
    <property type="entry name" value="Ribonuclease H-like superfamily/Ribonuclease H"/>
    <property type="match status" value="1"/>
</dbReference>
<evidence type="ECO:0000259" key="2">
    <source>
        <dbReference type="Pfam" id="PF13456"/>
    </source>
</evidence>
<dbReference type="GO" id="GO:0004523">
    <property type="term" value="F:RNA-DNA hybrid ribonuclease activity"/>
    <property type="evidence" value="ECO:0007669"/>
    <property type="project" value="InterPro"/>
</dbReference>
<dbReference type="Pfam" id="PF13456">
    <property type="entry name" value="RVT_3"/>
    <property type="match status" value="1"/>
</dbReference>
<feature type="region of interest" description="Disordered" evidence="1">
    <location>
        <begin position="1"/>
        <end position="23"/>
    </location>
</feature>
<reference evidence="3 4" key="1">
    <citation type="submission" date="2019-07" db="EMBL/GenBank/DDBJ databases">
        <title>De Novo Assembly of kiwifruit Actinidia rufa.</title>
        <authorList>
            <person name="Sugita-Konishi S."/>
            <person name="Sato K."/>
            <person name="Mori E."/>
            <person name="Abe Y."/>
            <person name="Kisaki G."/>
            <person name="Hamano K."/>
            <person name="Suezawa K."/>
            <person name="Otani M."/>
            <person name="Fukuda T."/>
            <person name="Manabe T."/>
            <person name="Gomi K."/>
            <person name="Tabuchi M."/>
            <person name="Akimitsu K."/>
            <person name="Kataoka I."/>
        </authorList>
    </citation>
    <scope>NUCLEOTIDE SEQUENCE [LARGE SCALE GENOMIC DNA]</scope>
    <source>
        <strain evidence="4">cv. Fuchu</strain>
    </source>
</reference>
<dbReference type="Proteomes" id="UP000585474">
    <property type="component" value="Unassembled WGS sequence"/>
</dbReference>
<feature type="compositionally biased region" description="Basic and acidic residues" evidence="1">
    <location>
        <begin position="161"/>
        <end position="177"/>
    </location>
</feature>
<dbReference type="Gene3D" id="3.30.70.270">
    <property type="match status" value="1"/>
</dbReference>
<dbReference type="AlphaFoldDB" id="A0A7J0G7E6"/>
<feature type="compositionally biased region" description="Low complexity" evidence="1">
    <location>
        <begin position="342"/>
        <end position="351"/>
    </location>
</feature>
<dbReference type="CDD" id="cd09279">
    <property type="entry name" value="RNase_HI_like"/>
    <property type="match status" value="1"/>
</dbReference>
<feature type="region of interest" description="Disordered" evidence="1">
    <location>
        <begin position="333"/>
        <end position="358"/>
    </location>
</feature>
<dbReference type="EMBL" id="BJWL01000018">
    <property type="protein sequence ID" value="GFZ06713.1"/>
    <property type="molecule type" value="Genomic_DNA"/>
</dbReference>
<dbReference type="PANTHER" id="PTHR48475">
    <property type="entry name" value="RIBONUCLEASE H"/>
    <property type="match status" value="1"/>
</dbReference>
<protein>
    <recommendedName>
        <fullName evidence="2">RNase H type-1 domain-containing protein</fullName>
    </recommendedName>
</protein>
<feature type="compositionally biased region" description="Basic and acidic residues" evidence="1">
    <location>
        <begin position="184"/>
        <end position="194"/>
    </location>
</feature>
<feature type="region of interest" description="Disordered" evidence="1">
    <location>
        <begin position="161"/>
        <end position="194"/>
    </location>
</feature>
<evidence type="ECO:0000313" key="3">
    <source>
        <dbReference type="EMBL" id="GFZ06713.1"/>
    </source>
</evidence>
<accession>A0A7J0G7E6</accession>
<sequence>MHLHSRLLSRPSTSNPLDNRAHSMANTSQTTNLEGIIHREMHGIAEQINITIVINDRRIKDLDTRIDAINTGANARITVDSLIRKTEPPFTERVIRVKVSSIFKLPSQLGVYEGKTDPMDHLNSYKNLMMLWGYSDEKYEESLKDYVKHFNQVVLEVEDPSDKSKADKSIAKEELVKAKHRRRGRDDHKRKETDTRRIDYMGEMKRDMLIIDQQQVMSQQSMEGLDQGDVLVHLGKGMPERQVGEQKSIRQDEDRRDRLHPFHTPLVRFGGSSISPLGWIKLPLTFVSEPHLTTAITSTYHLMMKSPMSTGVGEIDDAEMEVLRDEMEDMPLIVPQDTENTKPLPRSSSSSPKKRKFTPERWKVIKEEEAKLIKANVIRESHYPDWLANVIVGPKKGRKWRACIDFTDLNKACPKGSFSLPKIDLIIDSNSKHELLSFMYAFSRYYQIKMYPPNIEKTSFIIERGLYCYMVMPFRRDMLVKSLRVVDHIAHIKEALGILQKLHMMLNPSKCILDVSSGKFFCFLVSKQGIEANPDQIQALLTMSSPRNIHEWSIELSEFHISYRPRMAIKDQALSDFTYDVAPSPEIKVSEEQNQDNDLAKWKLFVDKLANQHGCGAGLVLQTSSGEQMEYAIRIGFKATNNKAKYEALLAGLRVTTELGVESLDAYSDSQLIINQVQGDYLAKDFQLMAYLDEVNAMSTKIRDSKFAKFLEKRTRRLMPWLT</sequence>
<name>A0A7J0G7E6_9ERIC</name>
<gene>
    <name evidence="3" type="ORF">Acr_18g0008830</name>
</gene>
<evidence type="ECO:0000256" key="1">
    <source>
        <dbReference type="SAM" id="MobiDB-lite"/>
    </source>
</evidence>
<proteinExistence type="predicted"/>
<dbReference type="InterPro" id="IPR043128">
    <property type="entry name" value="Rev_trsase/Diguanyl_cyclase"/>
</dbReference>
<dbReference type="PANTHER" id="PTHR48475:SF1">
    <property type="entry name" value="RNASE H TYPE-1 DOMAIN-CONTAINING PROTEIN"/>
    <property type="match status" value="1"/>
</dbReference>
<dbReference type="CDD" id="cd01647">
    <property type="entry name" value="RT_LTR"/>
    <property type="match status" value="1"/>
</dbReference>
<dbReference type="SUPFAM" id="SSF56672">
    <property type="entry name" value="DNA/RNA polymerases"/>
    <property type="match status" value="1"/>
</dbReference>
<dbReference type="GO" id="GO:0003676">
    <property type="term" value="F:nucleic acid binding"/>
    <property type="evidence" value="ECO:0007669"/>
    <property type="project" value="InterPro"/>
</dbReference>
<dbReference type="OrthoDB" id="1936626at2759"/>
<dbReference type="InterPro" id="IPR043502">
    <property type="entry name" value="DNA/RNA_pol_sf"/>
</dbReference>
<dbReference type="InterPro" id="IPR002156">
    <property type="entry name" value="RNaseH_domain"/>
</dbReference>
<comment type="caution">
    <text evidence="3">The sequence shown here is derived from an EMBL/GenBank/DDBJ whole genome shotgun (WGS) entry which is preliminary data.</text>
</comment>
<organism evidence="3 4">
    <name type="scientific">Actinidia rufa</name>
    <dbReference type="NCBI Taxonomy" id="165716"/>
    <lineage>
        <taxon>Eukaryota</taxon>
        <taxon>Viridiplantae</taxon>
        <taxon>Streptophyta</taxon>
        <taxon>Embryophyta</taxon>
        <taxon>Tracheophyta</taxon>
        <taxon>Spermatophyta</taxon>
        <taxon>Magnoliopsida</taxon>
        <taxon>eudicotyledons</taxon>
        <taxon>Gunneridae</taxon>
        <taxon>Pentapetalae</taxon>
        <taxon>asterids</taxon>
        <taxon>Ericales</taxon>
        <taxon>Actinidiaceae</taxon>
        <taxon>Actinidia</taxon>
    </lineage>
</organism>
<keyword evidence="4" id="KW-1185">Reference proteome</keyword>
<feature type="domain" description="RNase H type-1" evidence="2">
    <location>
        <begin position="614"/>
        <end position="707"/>
    </location>
</feature>
<dbReference type="InterPro" id="IPR036397">
    <property type="entry name" value="RNaseH_sf"/>
</dbReference>